<evidence type="ECO:0000313" key="3">
    <source>
        <dbReference type="EMBL" id="PKA45660.1"/>
    </source>
</evidence>
<dbReference type="AlphaFoldDB" id="A0A2H9ZQT9"/>
<dbReference type="PANTHER" id="PTHR28532:SF1">
    <property type="entry name" value="ORAL CANCER OVEREXPRESSED 1"/>
    <property type="match status" value="1"/>
</dbReference>
<evidence type="ECO:0000313" key="4">
    <source>
        <dbReference type="Proteomes" id="UP000236161"/>
    </source>
</evidence>
<proteinExistence type="inferred from homology"/>
<dbReference type="Proteomes" id="UP000236161">
    <property type="component" value="Unassembled WGS sequence"/>
</dbReference>
<dbReference type="InterPro" id="IPR052436">
    <property type="entry name" value="LTO1_adapter"/>
</dbReference>
<dbReference type="Pfam" id="PF09811">
    <property type="entry name" value="Yae1_N"/>
    <property type="match status" value="1"/>
</dbReference>
<dbReference type="OrthoDB" id="48036at2759"/>
<dbReference type="EMBL" id="KZ454830">
    <property type="protein sequence ID" value="PKA45660.1"/>
    <property type="molecule type" value="Genomic_DNA"/>
</dbReference>
<organism evidence="3 4">
    <name type="scientific">Apostasia shenzhenica</name>
    <dbReference type="NCBI Taxonomy" id="1088818"/>
    <lineage>
        <taxon>Eukaryota</taxon>
        <taxon>Viridiplantae</taxon>
        <taxon>Streptophyta</taxon>
        <taxon>Embryophyta</taxon>
        <taxon>Tracheophyta</taxon>
        <taxon>Spermatophyta</taxon>
        <taxon>Magnoliopsida</taxon>
        <taxon>Liliopsida</taxon>
        <taxon>Asparagales</taxon>
        <taxon>Orchidaceae</taxon>
        <taxon>Apostasioideae</taxon>
        <taxon>Apostasia</taxon>
    </lineage>
</organism>
<evidence type="ECO:0000256" key="1">
    <source>
        <dbReference type="ARBA" id="ARBA00038090"/>
    </source>
</evidence>
<comment type="similarity">
    <text evidence="1">Belongs to the LTO1 family.</text>
</comment>
<protein>
    <recommendedName>
        <fullName evidence="2">Essential protein Yae1 N-terminal domain-containing protein</fullName>
    </recommendedName>
</protein>
<dbReference type="STRING" id="1088818.A0A2H9ZQT9"/>
<dbReference type="InterPro" id="IPR019191">
    <property type="entry name" value="Essential_protein_Yae1_N"/>
</dbReference>
<evidence type="ECO:0000259" key="2">
    <source>
        <dbReference type="Pfam" id="PF09811"/>
    </source>
</evidence>
<gene>
    <name evidence="3" type="ORF">AXF42_Ash011000</name>
</gene>
<dbReference type="PANTHER" id="PTHR28532">
    <property type="entry name" value="GEO13458P1"/>
    <property type="match status" value="1"/>
</dbReference>
<name>A0A2H9ZQT9_9ASPA</name>
<sequence length="144" mass="16626">MEERARDPNDFLESTMLLDQTHYEEGFRDGYKDGLVSGKEEGREVGLKHGFQVGEELGFYRGCVDVWKSAVGIDSSKFSSRVHKRIEQLAELLENYPFNEPENEQVQEMMDAIRLKFRIISANLGVRLEYEGQITASKQELEEM</sequence>
<keyword evidence="4" id="KW-1185">Reference proteome</keyword>
<reference evidence="3 4" key="1">
    <citation type="journal article" date="2017" name="Nature">
        <title>The Apostasia genome and the evolution of orchids.</title>
        <authorList>
            <person name="Zhang G.Q."/>
            <person name="Liu K.W."/>
            <person name="Li Z."/>
            <person name="Lohaus R."/>
            <person name="Hsiao Y.Y."/>
            <person name="Niu S.C."/>
            <person name="Wang J.Y."/>
            <person name="Lin Y.C."/>
            <person name="Xu Q."/>
            <person name="Chen L.J."/>
            <person name="Yoshida K."/>
            <person name="Fujiwara S."/>
            <person name="Wang Z.W."/>
            <person name="Zhang Y.Q."/>
            <person name="Mitsuda N."/>
            <person name="Wang M."/>
            <person name="Liu G.H."/>
            <person name="Pecoraro L."/>
            <person name="Huang H.X."/>
            <person name="Xiao X.J."/>
            <person name="Lin M."/>
            <person name="Wu X.Y."/>
            <person name="Wu W.L."/>
            <person name="Chen Y.Y."/>
            <person name="Chang S.B."/>
            <person name="Sakamoto S."/>
            <person name="Ohme-Takagi M."/>
            <person name="Yagi M."/>
            <person name="Zeng S.J."/>
            <person name="Shen C.Y."/>
            <person name="Yeh C.M."/>
            <person name="Luo Y.B."/>
            <person name="Tsai W.C."/>
            <person name="Van de Peer Y."/>
            <person name="Liu Z.J."/>
        </authorList>
    </citation>
    <scope>NUCLEOTIDE SEQUENCE [LARGE SCALE GENOMIC DNA]</scope>
    <source>
        <strain evidence="4">cv. Shenzhen</strain>
        <tissue evidence="3">Stem</tissue>
    </source>
</reference>
<feature type="domain" description="Essential protein Yae1 N-terminal" evidence="2">
    <location>
        <begin position="26"/>
        <end position="64"/>
    </location>
</feature>
<accession>A0A2H9ZQT9</accession>